<evidence type="ECO:0000313" key="2">
    <source>
        <dbReference type="Proteomes" id="UP000815325"/>
    </source>
</evidence>
<dbReference type="EMBL" id="MU070760">
    <property type="protein sequence ID" value="KAF5826702.1"/>
    <property type="molecule type" value="Genomic_DNA"/>
</dbReference>
<reference evidence="1" key="1">
    <citation type="submission" date="2017-08" db="EMBL/GenBank/DDBJ databases">
        <authorList>
            <person name="Polle J.E."/>
            <person name="Barry K."/>
            <person name="Cushman J."/>
            <person name="Schmutz J."/>
            <person name="Tran D."/>
            <person name="Hathwaick L.T."/>
            <person name="Yim W.C."/>
            <person name="Jenkins J."/>
            <person name="Mckie-Krisberg Z.M."/>
            <person name="Prochnik S."/>
            <person name="Lindquist E."/>
            <person name="Dockter R.B."/>
            <person name="Adam C."/>
            <person name="Molina H."/>
            <person name="Bunkerborg J."/>
            <person name="Jin E."/>
            <person name="Buchheim M."/>
            <person name="Magnuson J."/>
        </authorList>
    </citation>
    <scope>NUCLEOTIDE SEQUENCE</scope>
    <source>
        <strain evidence="1">CCAP 19/18</strain>
    </source>
</reference>
<accession>A0ABQ7FWG8</accession>
<evidence type="ECO:0000313" key="1">
    <source>
        <dbReference type="EMBL" id="KAF5826703.1"/>
    </source>
</evidence>
<protein>
    <recommendedName>
        <fullName evidence="3">Encoded protein</fullName>
    </recommendedName>
</protein>
<proteinExistence type="predicted"/>
<keyword evidence="2" id="KW-1185">Reference proteome</keyword>
<dbReference type="EMBL" id="MU070760">
    <property type="protein sequence ID" value="KAF5826703.1"/>
    <property type="molecule type" value="Genomic_DNA"/>
</dbReference>
<gene>
    <name evidence="1" type="ORF">DUNSADRAFT_2312</name>
</gene>
<comment type="caution">
    <text evidence="1">The sequence shown here is derived from an EMBL/GenBank/DDBJ whole genome shotgun (WGS) entry which is preliminary data.</text>
</comment>
<name>A0ABQ7FWG8_DUNSA</name>
<reference evidence="1" key="2">
    <citation type="submission" date="2020-06" db="EMBL/GenBank/DDBJ databases">
        <authorList>
            <consortium name="DOE Joint Genome Institute"/>
            <person name="Calhoun S."/>
            <person name="Polle J.E."/>
            <person name="Mckie-Krisberg Z."/>
            <person name="Prochnik S."/>
            <person name="Neofotis P."/>
            <person name="Yim W.C."/>
            <person name="Hathwaik L.T."/>
            <person name="Jenkins J."/>
            <person name="Molina H."/>
            <person name="Bunkenborg J."/>
            <person name="Grigoriev I.V."/>
            <person name="Barry K."/>
            <person name="Schmutz J."/>
            <person name="Jin E."/>
            <person name="Cushman J.C."/>
            <person name="Magnuson J.K."/>
        </authorList>
    </citation>
    <scope>NUCLEOTIDE SEQUENCE</scope>
    <source>
        <strain evidence="1">CCAP 19/18</strain>
    </source>
</reference>
<organism evidence="1 2">
    <name type="scientific">Dunaliella salina</name>
    <name type="common">Green alga</name>
    <name type="synonym">Protococcus salinus</name>
    <dbReference type="NCBI Taxonomy" id="3046"/>
    <lineage>
        <taxon>Eukaryota</taxon>
        <taxon>Viridiplantae</taxon>
        <taxon>Chlorophyta</taxon>
        <taxon>core chlorophytes</taxon>
        <taxon>Chlorophyceae</taxon>
        <taxon>CS clade</taxon>
        <taxon>Chlamydomonadales</taxon>
        <taxon>Dunaliellaceae</taxon>
        <taxon>Dunaliella</taxon>
    </lineage>
</organism>
<dbReference type="Proteomes" id="UP000815325">
    <property type="component" value="Unassembled WGS sequence"/>
</dbReference>
<sequence length="70" mass="7382">MVEGQASSLGSGEGAPSMKDLKIRGLALSTISVNYETHNMQPGQCGAGNPSRQYLLTSKQGLVVSKSWQT</sequence>
<evidence type="ECO:0008006" key="3">
    <source>
        <dbReference type="Google" id="ProtNLM"/>
    </source>
</evidence>